<organism evidence="1 2">
    <name type="scientific">Sphingorhabdus lacus</name>
    <dbReference type="NCBI Taxonomy" id="392610"/>
    <lineage>
        <taxon>Bacteria</taxon>
        <taxon>Pseudomonadati</taxon>
        <taxon>Pseudomonadota</taxon>
        <taxon>Alphaproteobacteria</taxon>
        <taxon>Sphingomonadales</taxon>
        <taxon>Sphingomonadaceae</taxon>
        <taxon>Sphingorhabdus</taxon>
    </lineage>
</organism>
<dbReference type="AlphaFoldDB" id="A0A6I6L6W0"/>
<evidence type="ECO:0000313" key="2">
    <source>
        <dbReference type="Proteomes" id="UP000428803"/>
    </source>
</evidence>
<dbReference type="OrthoDB" id="7445675at2"/>
<dbReference type="Proteomes" id="UP000428803">
    <property type="component" value="Chromosome"/>
</dbReference>
<evidence type="ECO:0000313" key="1">
    <source>
        <dbReference type="EMBL" id="QGY81785.1"/>
    </source>
</evidence>
<reference evidence="2" key="1">
    <citation type="submission" date="2019-01" db="EMBL/GenBank/DDBJ databases">
        <title>Sphingorhabdus lacus sp.nov., isolated from an oligotrophic freshwater lake.</title>
        <authorList>
            <person name="Park M."/>
        </authorList>
    </citation>
    <scope>NUCLEOTIDE SEQUENCE [LARGE SCALE GENOMIC DNA]</scope>
    <source>
        <strain evidence="2">IMCC1753</strain>
    </source>
</reference>
<protein>
    <submittedName>
        <fullName evidence="1">DUF3800 domain-containing protein</fullName>
    </submittedName>
</protein>
<dbReference type="EMBL" id="CP035733">
    <property type="protein sequence ID" value="QGY81785.1"/>
    <property type="molecule type" value="Genomic_DNA"/>
</dbReference>
<keyword evidence="2" id="KW-1185">Reference proteome</keyword>
<dbReference type="Pfam" id="PF12686">
    <property type="entry name" value="DUF3800"/>
    <property type="match status" value="1"/>
</dbReference>
<sequence length="204" mass="21773">MPIYCDESGGVGRGVMTLAGLSIEAADAEKTLARFREVTGLTGELKGSRIDLAERALLFEILDDAKWSATVGIAISALVPEQGSDRGDHDVAIYVHLLEDVISAMVPATDGCVSVFMDDGRYGPETLALVRKDIAAIIGPCGQAQLELSHRLPGLQIADVIANTFFNRAMVTERQARMAAIVAPYLESGQVRLRLLSGGTQTDD</sequence>
<dbReference type="InterPro" id="IPR024524">
    <property type="entry name" value="DUF3800"/>
</dbReference>
<proteinExistence type="predicted"/>
<gene>
    <name evidence="1" type="ORF">EUU25_14870</name>
</gene>
<accession>A0A6I6L6W0</accession>
<name>A0A6I6L6W0_9SPHN</name>
<dbReference type="KEGG" id="slaa:EUU25_14870"/>
<dbReference type="RefSeq" id="WP_158902304.1">
    <property type="nucleotide sequence ID" value="NZ_CP035733.1"/>
</dbReference>